<keyword evidence="9" id="KW-0067">ATP-binding</keyword>
<evidence type="ECO:0000313" key="18">
    <source>
        <dbReference type="Proteomes" id="UP000813462"/>
    </source>
</evidence>
<evidence type="ECO:0000256" key="5">
    <source>
        <dbReference type="ARBA" id="ARBA00022679"/>
    </source>
</evidence>
<evidence type="ECO:0000256" key="8">
    <source>
        <dbReference type="ARBA" id="ARBA00022777"/>
    </source>
</evidence>
<dbReference type="FunFam" id="1.10.510.10:FF:000173">
    <property type="entry name" value="proline-rich receptor-like protein kinase PERK8"/>
    <property type="match status" value="1"/>
</dbReference>
<feature type="compositionally biased region" description="Low complexity" evidence="14">
    <location>
        <begin position="187"/>
        <end position="197"/>
    </location>
</feature>
<feature type="compositionally biased region" description="Low complexity" evidence="14">
    <location>
        <begin position="214"/>
        <end position="227"/>
    </location>
</feature>
<comment type="subcellular location">
    <subcellularLocation>
        <location evidence="1">Cell membrane</location>
        <topology evidence="1">Single-pass membrane protein</topology>
    </subcellularLocation>
</comment>
<accession>A0A978V8I0</accession>
<dbReference type="PANTHER" id="PTHR47982">
    <property type="entry name" value="PROLINE-RICH RECEPTOR-LIKE PROTEIN KINASE PERK4"/>
    <property type="match status" value="1"/>
</dbReference>
<feature type="compositionally biased region" description="Pro residues" evidence="14">
    <location>
        <begin position="64"/>
        <end position="73"/>
    </location>
</feature>
<protein>
    <recommendedName>
        <fullName evidence="2">non-specific serine/threonine protein kinase</fullName>
        <ecNumber evidence="2">2.7.11.1</ecNumber>
    </recommendedName>
</protein>
<comment type="catalytic activity">
    <reaction evidence="13">
        <text>L-seryl-[protein] + ATP = O-phospho-L-seryl-[protein] + ADP + H(+)</text>
        <dbReference type="Rhea" id="RHEA:17989"/>
        <dbReference type="Rhea" id="RHEA-COMP:9863"/>
        <dbReference type="Rhea" id="RHEA-COMP:11604"/>
        <dbReference type="ChEBI" id="CHEBI:15378"/>
        <dbReference type="ChEBI" id="CHEBI:29999"/>
        <dbReference type="ChEBI" id="CHEBI:30616"/>
        <dbReference type="ChEBI" id="CHEBI:83421"/>
        <dbReference type="ChEBI" id="CHEBI:456216"/>
        <dbReference type="EC" id="2.7.11.1"/>
    </reaction>
</comment>
<dbReference type="SMART" id="SM00220">
    <property type="entry name" value="S_TKc"/>
    <property type="match status" value="1"/>
</dbReference>
<evidence type="ECO:0000256" key="7">
    <source>
        <dbReference type="ARBA" id="ARBA00022741"/>
    </source>
</evidence>
<feature type="compositionally biased region" description="Polar residues" evidence="14">
    <location>
        <begin position="618"/>
        <end position="631"/>
    </location>
</feature>
<evidence type="ECO:0000259" key="16">
    <source>
        <dbReference type="PROSITE" id="PS50011"/>
    </source>
</evidence>
<dbReference type="Pfam" id="PF00069">
    <property type="entry name" value="Pkinase"/>
    <property type="match status" value="1"/>
</dbReference>
<feature type="compositionally biased region" description="Pro residues" evidence="14">
    <location>
        <begin position="31"/>
        <end position="50"/>
    </location>
</feature>
<comment type="catalytic activity">
    <reaction evidence="12">
        <text>L-threonyl-[protein] + ATP = O-phospho-L-threonyl-[protein] + ADP + H(+)</text>
        <dbReference type="Rhea" id="RHEA:46608"/>
        <dbReference type="Rhea" id="RHEA-COMP:11060"/>
        <dbReference type="Rhea" id="RHEA-COMP:11605"/>
        <dbReference type="ChEBI" id="CHEBI:15378"/>
        <dbReference type="ChEBI" id="CHEBI:30013"/>
        <dbReference type="ChEBI" id="CHEBI:30616"/>
        <dbReference type="ChEBI" id="CHEBI:61977"/>
        <dbReference type="ChEBI" id="CHEBI:456216"/>
        <dbReference type="EC" id="2.7.11.1"/>
    </reaction>
</comment>
<dbReference type="InterPro" id="IPR011009">
    <property type="entry name" value="Kinase-like_dom_sf"/>
</dbReference>
<sequence>MSSSSPLMSSSSLGPTISPAITPPRITRLPSSPPPPLAAATPPPLPPPALSPATSTKDHSLPPAVSPPSPPVTTPASPLTSPSPAAASPPLPSPTVATPPPSSPELPTPPPVVSPPPTSSTTTPLSPRPPIPTPPLPSTASPPLPAPPLSSRASPPPHATPKPTPPSPPKPSTTPSPHPASSPLLPPKSTISPAITSPSPPPPHKSTISPPPVSVTTPLSPTSSPATISPPPTVATPLLSPPSPTTSSSLPSSSSNGSLPKALDIQKPQPNPSRGLIFGCIIGGVVLLLLLVLVLVLLCLCRRRKRKKLEFVERYTKPTSLGPKDNLDAVPPQNVHHSVIDVGSGSTSSGCEVPNPPQANGGGVALAIFIKIMLLKSVAGNDQHVMDWETRLKIAVGSAKGLAYLHEDCNPTIIHRDIKAANILLDFGFEAKVSDFGLAKHFSDANTHISHISTQVVGTFGYLAPEYALSGKVTEKSDVYSYGVVLLELITGRPPIQTTDSVRNESLVEWARPLLNVAMNEGDFDGLVDPKLHQNYNADEMNRMVACAAACVRHSAWLRPRMSQIVHALEGHASPTDLQQRSSTLYSSSASSVYNAQHMKMLREQVYGISGYSDSTSEYGLNPSVSSSEGPANNLTKNTATNT</sequence>
<dbReference type="GO" id="GO:0005886">
    <property type="term" value="C:plasma membrane"/>
    <property type="evidence" value="ECO:0007669"/>
    <property type="project" value="UniProtKB-SubCell"/>
</dbReference>
<keyword evidence="4" id="KW-0723">Serine/threonine-protein kinase</keyword>
<dbReference type="PROSITE" id="PS00108">
    <property type="entry name" value="PROTEIN_KINASE_ST"/>
    <property type="match status" value="1"/>
</dbReference>
<evidence type="ECO:0000256" key="12">
    <source>
        <dbReference type="ARBA" id="ARBA00047899"/>
    </source>
</evidence>
<dbReference type="EC" id="2.7.11.1" evidence="2"/>
<keyword evidence="6 15" id="KW-0812">Transmembrane</keyword>
<dbReference type="AlphaFoldDB" id="A0A978V8I0"/>
<evidence type="ECO:0000256" key="11">
    <source>
        <dbReference type="ARBA" id="ARBA00023136"/>
    </source>
</evidence>
<comment type="caution">
    <text evidence="17">The sequence shown here is derived from an EMBL/GenBank/DDBJ whole genome shotgun (WGS) entry which is preliminary data.</text>
</comment>
<dbReference type="PROSITE" id="PS50011">
    <property type="entry name" value="PROTEIN_KINASE_DOM"/>
    <property type="match status" value="1"/>
</dbReference>
<evidence type="ECO:0000256" key="2">
    <source>
        <dbReference type="ARBA" id="ARBA00012513"/>
    </source>
</evidence>
<reference evidence="17" key="1">
    <citation type="journal article" date="2021" name="Front. Plant Sci.">
        <title>Chromosome-Scale Genome Assembly for Chinese Sour Jujube and Insights Into Its Genome Evolution and Domestication Signature.</title>
        <authorList>
            <person name="Shen L.-Y."/>
            <person name="Luo H."/>
            <person name="Wang X.-L."/>
            <person name="Wang X.-M."/>
            <person name="Qiu X.-J."/>
            <person name="Liu H."/>
            <person name="Zhou S.-S."/>
            <person name="Jia K.-H."/>
            <person name="Nie S."/>
            <person name="Bao Y.-T."/>
            <person name="Zhang R.-G."/>
            <person name="Yun Q.-Z."/>
            <person name="Chai Y.-H."/>
            <person name="Lu J.-Y."/>
            <person name="Li Y."/>
            <person name="Zhao S.-W."/>
            <person name="Mao J.-F."/>
            <person name="Jia S.-G."/>
            <person name="Mao Y.-M."/>
        </authorList>
    </citation>
    <scope>NUCLEOTIDE SEQUENCE</scope>
    <source>
        <strain evidence="17">AT0</strain>
        <tissue evidence="17">Leaf</tissue>
    </source>
</reference>
<evidence type="ECO:0000256" key="13">
    <source>
        <dbReference type="ARBA" id="ARBA00048679"/>
    </source>
</evidence>
<name>A0A978V8I0_ZIZJJ</name>
<keyword evidence="10 15" id="KW-1133">Transmembrane helix</keyword>
<dbReference type="Proteomes" id="UP000813462">
    <property type="component" value="Unassembled WGS sequence"/>
</dbReference>
<keyword evidence="8" id="KW-0418">Kinase</keyword>
<feature type="compositionally biased region" description="Pro residues" evidence="14">
    <location>
        <begin position="228"/>
        <end position="244"/>
    </location>
</feature>
<dbReference type="InterPro" id="IPR000719">
    <property type="entry name" value="Prot_kinase_dom"/>
</dbReference>
<feature type="transmembrane region" description="Helical" evidence="15">
    <location>
        <begin position="276"/>
        <end position="300"/>
    </location>
</feature>
<keyword evidence="7" id="KW-0547">Nucleotide-binding</keyword>
<dbReference type="Gene3D" id="1.10.510.10">
    <property type="entry name" value="Transferase(Phosphotransferase) domain 1"/>
    <property type="match status" value="1"/>
</dbReference>
<feature type="domain" description="Protein kinase" evidence="16">
    <location>
        <begin position="245"/>
        <end position="558"/>
    </location>
</feature>
<evidence type="ECO:0000256" key="10">
    <source>
        <dbReference type="ARBA" id="ARBA00022989"/>
    </source>
</evidence>
<gene>
    <name evidence="17" type="ORF">FEM48_Zijuj06G0095500</name>
</gene>
<dbReference type="InterPro" id="IPR003882">
    <property type="entry name" value="Pistil_extensin"/>
</dbReference>
<keyword evidence="11 15" id="KW-0472">Membrane</keyword>
<feature type="compositionally biased region" description="Low complexity" evidence="14">
    <location>
        <begin position="74"/>
        <end position="86"/>
    </location>
</feature>
<dbReference type="GO" id="GO:0004674">
    <property type="term" value="F:protein serine/threonine kinase activity"/>
    <property type="evidence" value="ECO:0007669"/>
    <property type="project" value="UniProtKB-KW"/>
</dbReference>
<evidence type="ECO:0000256" key="4">
    <source>
        <dbReference type="ARBA" id="ARBA00022527"/>
    </source>
</evidence>
<evidence type="ECO:0000256" key="9">
    <source>
        <dbReference type="ARBA" id="ARBA00022840"/>
    </source>
</evidence>
<evidence type="ECO:0000256" key="14">
    <source>
        <dbReference type="SAM" id="MobiDB-lite"/>
    </source>
</evidence>
<dbReference type="EMBL" id="JAEACU010000006">
    <property type="protein sequence ID" value="KAH7524215.1"/>
    <property type="molecule type" value="Genomic_DNA"/>
</dbReference>
<feature type="compositionally biased region" description="Low complexity" evidence="14">
    <location>
        <begin position="1"/>
        <end position="13"/>
    </location>
</feature>
<keyword evidence="5" id="KW-0808">Transferase</keyword>
<organism evidence="17 18">
    <name type="scientific">Ziziphus jujuba var. spinosa</name>
    <dbReference type="NCBI Taxonomy" id="714518"/>
    <lineage>
        <taxon>Eukaryota</taxon>
        <taxon>Viridiplantae</taxon>
        <taxon>Streptophyta</taxon>
        <taxon>Embryophyta</taxon>
        <taxon>Tracheophyta</taxon>
        <taxon>Spermatophyta</taxon>
        <taxon>Magnoliopsida</taxon>
        <taxon>eudicotyledons</taxon>
        <taxon>Gunneridae</taxon>
        <taxon>Pentapetalae</taxon>
        <taxon>rosids</taxon>
        <taxon>fabids</taxon>
        <taxon>Rosales</taxon>
        <taxon>Rhamnaceae</taxon>
        <taxon>Paliureae</taxon>
        <taxon>Ziziphus</taxon>
    </lineage>
</organism>
<feature type="region of interest" description="Disordered" evidence="14">
    <location>
        <begin position="618"/>
        <end position="643"/>
    </location>
</feature>
<feature type="compositionally biased region" description="Pro residues" evidence="14">
    <location>
        <begin position="198"/>
        <end position="213"/>
    </location>
</feature>
<evidence type="ECO:0000256" key="3">
    <source>
        <dbReference type="ARBA" id="ARBA00022475"/>
    </source>
</evidence>
<dbReference type="PANTHER" id="PTHR47982:SF22">
    <property type="entry name" value="PROLINE-RICH RECEPTOR-LIKE PROTEIN KINASE PERK14"/>
    <property type="match status" value="1"/>
</dbReference>
<evidence type="ECO:0000256" key="1">
    <source>
        <dbReference type="ARBA" id="ARBA00004162"/>
    </source>
</evidence>
<keyword evidence="3" id="KW-1003">Cell membrane</keyword>
<dbReference type="InterPro" id="IPR008271">
    <property type="entry name" value="Ser/Thr_kinase_AS"/>
</dbReference>
<feature type="compositionally biased region" description="Low complexity" evidence="14">
    <location>
        <begin position="632"/>
        <end position="643"/>
    </location>
</feature>
<proteinExistence type="predicted"/>
<dbReference type="InterPro" id="IPR047117">
    <property type="entry name" value="PERK1-13-like"/>
</dbReference>
<feature type="compositionally biased region" description="Pro residues" evidence="14">
    <location>
        <begin position="87"/>
        <end position="118"/>
    </location>
</feature>
<feature type="compositionally biased region" description="Low complexity" evidence="14">
    <location>
        <begin position="245"/>
        <end position="260"/>
    </location>
</feature>
<dbReference type="GO" id="GO:0005524">
    <property type="term" value="F:ATP binding"/>
    <property type="evidence" value="ECO:0007669"/>
    <property type="project" value="UniProtKB-KW"/>
</dbReference>
<dbReference type="PRINTS" id="PR01218">
    <property type="entry name" value="PSTLEXTENSIN"/>
</dbReference>
<evidence type="ECO:0000256" key="15">
    <source>
        <dbReference type="SAM" id="Phobius"/>
    </source>
</evidence>
<dbReference type="SUPFAM" id="SSF56112">
    <property type="entry name" value="Protein kinase-like (PK-like)"/>
    <property type="match status" value="1"/>
</dbReference>
<feature type="region of interest" description="Disordered" evidence="14">
    <location>
        <begin position="1"/>
        <end position="267"/>
    </location>
</feature>
<evidence type="ECO:0000256" key="6">
    <source>
        <dbReference type="ARBA" id="ARBA00022692"/>
    </source>
</evidence>
<feature type="compositionally biased region" description="Pro residues" evidence="14">
    <location>
        <begin position="126"/>
        <end position="186"/>
    </location>
</feature>
<evidence type="ECO:0000313" key="17">
    <source>
        <dbReference type="EMBL" id="KAH7524215.1"/>
    </source>
</evidence>